<protein>
    <recommendedName>
        <fullName evidence="2">non-specific serine/threonine protein kinase</fullName>
        <ecNumber evidence="2">2.7.11.1</ecNumber>
    </recommendedName>
</protein>
<dbReference type="InterPro" id="IPR032675">
    <property type="entry name" value="LRR_dom_sf"/>
</dbReference>
<feature type="domain" description="Protein kinase" evidence="17">
    <location>
        <begin position="447"/>
        <end position="727"/>
    </location>
</feature>
<evidence type="ECO:0000313" key="18">
    <source>
        <dbReference type="EMBL" id="GFP95246.1"/>
    </source>
</evidence>
<dbReference type="GO" id="GO:0051707">
    <property type="term" value="P:response to other organism"/>
    <property type="evidence" value="ECO:0007669"/>
    <property type="project" value="UniProtKB-ARBA"/>
</dbReference>
<dbReference type="Proteomes" id="UP000653305">
    <property type="component" value="Unassembled WGS sequence"/>
</dbReference>
<evidence type="ECO:0000256" key="10">
    <source>
        <dbReference type="ARBA" id="ARBA00022777"/>
    </source>
</evidence>
<evidence type="ECO:0000256" key="15">
    <source>
        <dbReference type="ARBA" id="ARBA00023180"/>
    </source>
</evidence>
<keyword evidence="5" id="KW-0808">Transferase</keyword>
<dbReference type="FunFam" id="3.30.200.20:FF:000292">
    <property type="entry name" value="Leucine-rich repeat receptor-like serine/threonine-protein kinase BAM1"/>
    <property type="match status" value="1"/>
</dbReference>
<evidence type="ECO:0000256" key="6">
    <source>
        <dbReference type="ARBA" id="ARBA00022692"/>
    </source>
</evidence>
<gene>
    <name evidence="18" type="ORF">PHJA_001669000</name>
</gene>
<reference evidence="18" key="1">
    <citation type="submission" date="2020-07" db="EMBL/GenBank/DDBJ databases">
        <title>Ethylene signaling mediates host invasion by parasitic plants.</title>
        <authorList>
            <person name="Yoshida S."/>
        </authorList>
    </citation>
    <scope>NUCLEOTIDE SEQUENCE</scope>
    <source>
        <strain evidence="18">Okayama</strain>
    </source>
</reference>
<keyword evidence="19" id="KW-1185">Reference proteome</keyword>
<dbReference type="AlphaFoldDB" id="A0A830C7Y6"/>
<dbReference type="FunFam" id="3.80.10.10:FF:000221">
    <property type="entry name" value="Leucine-rich repeat receptor-like protein kinase PXL1"/>
    <property type="match status" value="1"/>
</dbReference>
<keyword evidence="15" id="KW-0325">Glycoprotein</keyword>
<keyword evidence="7" id="KW-0732">Signal</keyword>
<evidence type="ECO:0000256" key="12">
    <source>
        <dbReference type="ARBA" id="ARBA00022840"/>
    </source>
</evidence>
<dbReference type="SMART" id="SM00220">
    <property type="entry name" value="S_TKc"/>
    <property type="match status" value="1"/>
</dbReference>
<keyword evidence="14 16" id="KW-0472">Membrane</keyword>
<keyword evidence="13 16" id="KW-1133">Transmembrane helix</keyword>
<dbReference type="GO" id="GO:0033612">
    <property type="term" value="F:receptor serine/threonine kinase binding"/>
    <property type="evidence" value="ECO:0007669"/>
    <property type="project" value="TreeGrafter"/>
</dbReference>
<evidence type="ECO:0000256" key="16">
    <source>
        <dbReference type="SAM" id="Phobius"/>
    </source>
</evidence>
<evidence type="ECO:0000256" key="14">
    <source>
        <dbReference type="ARBA" id="ARBA00023136"/>
    </source>
</evidence>
<dbReference type="InterPro" id="IPR011009">
    <property type="entry name" value="Kinase-like_dom_sf"/>
</dbReference>
<dbReference type="OrthoDB" id="676979at2759"/>
<dbReference type="SUPFAM" id="SSF52058">
    <property type="entry name" value="L domain-like"/>
    <property type="match status" value="2"/>
</dbReference>
<evidence type="ECO:0000256" key="7">
    <source>
        <dbReference type="ARBA" id="ARBA00022729"/>
    </source>
</evidence>
<keyword evidence="9" id="KW-0547">Nucleotide-binding</keyword>
<keyword evidence="6 16" id="KW-0812">Transmembrane</keyword>
<evidence type="ECO:0000256" key="1">
    <source>
        <dbReference type="ARBA" id="ARBA00004251"/>
    </source>
</evidence>
<dbReference type="SUPFAM" id="SSF56112">
    <property type="entry name" value="Protein kinase-like (PK-like)"/>
    <property type="match status" value="1"/>
</dbReference>
<keyword evidence="3" id="KW-0723">Serine/threonine-protein kinase</keyword>
<keyword evidence="11" id="KW-0221">Differentiation</keyword>
<dbReference type="GO" id="GO:0005524">
    <property type="term" value="F:ATP binding"/>
    <property type="evidence" value="ECO:0007669"/>
    <property type="project" value="UniProtKB-KW"/>
</dbReference>
<feature type="transmembrane region" description="Helical" evidence="16">
    <location>
        <begin position="396"/>
        <end position="417"/>
    </location>
</feature>
<accession>A0A830C7Y6</accession>
<evidence type="ECO:0000256" key="4">
    <source>
        <dbReference type="ARBA" id="ARBA00022614"/>
    </source>
</evidence>
<dbReference type="InterPro" id="IPR008271">
    <property type="entry name" value="Ser/Thr_kinase_AS"/>
</dbReference>
<dbReference type="GO" id="GO:0005886">
    <property type="term" value="C:plasma membrane"/>
    <property type="evidence" value="ECO:0007669"/>
    <property type="project" value="UniProtKB-SubCell"/>
</dbReference>
<evidence type="ECO:0000256" key="9">
    <source>
        <dbReference type="ARBA" id="ARBA00022741"/>
    </source>
</evidence>
<dbReference type="PANTHER" id="PTHR48056:SF44">
    <property type="entry name" value="RECEPTOR PROTEIN KINASE CLAVATA1"/>
    <property type="match status" value="1"/>
</dbReference>
<comment type="caution">
    <text evidence="18">The sequence shown here is derived from an EMBL/GenBank/DDBJ whole genome shotgun (WGS) entry which is preliminary data.</text>
</comment>
<keyword evidence="10 18" id="KW-0418">Kinase</keyword>
<dbReference type="SMART" id="SM00369">
    <property type="entry name" value="LRR_TYP"/>
    <property type="match status" value="5"/>
</dbReference>
<organism evidence="18 19">
    <name type="scientific">Phtheirospermum japonicum</name>
    <dbReference type="NCBI Taxonomy" id="374723"/>
    <lineage>
        <taxon>Eukaryota</taxon>
        <taxon>Viridiplantae</taxon>
        <taxon>Streptophyta</taxon>
        <taxon>Embryophyta</taxon>
        <taxon>Tracheophyta</taxon>
        <taxon>Spermatophyta</taxon>
        <taxon>Magnoliopsida</taxon>
        <taxon>eudicotyledons</taxon>
        <taxon>Gunneridae</taxon>
        <taxon>Pentapetalae</taxon>
        <taxon>asterids</taxon>
        <taxon>lamiids</taxon>
        <taxon>Lamiales</taxon>
        <taxon>Orobanchaceae</taxon>
        <taxon>Orobanchaceae incertae sedis</taxon>
        <taxon>Phtheirospermum</taxon>
    </lineage>
</organism>
<dbReference type="GO" id="GO:0030154">
    <property type="term" value="P:cell differentiation"/>
    <property type="evidence" value="ECO:0007669"/>
    <property type="project" value="UniProtKB-KW"/>
</dbReference>
<keyword evidence="4" id="KW-0433">Leucine-rich repeat</keyword>
<name>A0A830C7Y6_9LAMI</name>
<dbReference type="Gene3D" id="3.30.200.20">
    <property type="entry name" value="Phosphorylase Kinase, domain 1"/>
    <property type="match status" value="1"/>
</dbReference>
<keyword evidence="8" id="KW-0677">Repeat</keyword>
<evidence type="ECO:0000256" key="3">
    <source>
        <dbReference type="ARBA" id="ARBA00022527"/>
    </source>
</evidence>
<dbReference type="Gene3D" id="1.10.510.10">
    <property type="entry name" value="Transferase(Phosphotransferase) domain 1"/>
    <property type="match status" value="1"/>
</dbReference>
<dbReference type="FunFam" id="1.10.510.10:FF:000201">
    <property type="entry name" value="Leucine-rich repeat receptor-like serine/threonine-protein kinase"/>
    <property type="match status" value="1"/>
</dbReference>
<evidence type="ECO:0000256" key="5">
    <source>
        <dbReference type="ARBA" id="ARBA00022679"/>
    </source>
</evidence>
<comment type="subcellular location">
    <subcellularLocation>
        <location evidence="1">Cell membrane</location>
        <topology evidence="1">Single-pass type I membrane protein</topology>
    </subcellularLocation>
</comment>
<evidence type="ECO:0000256" key="13">
    <source>
        <dbReference type="ARBA" id="ARBA00022989"/>
    </source>
</evidence>
<dbReference type="EMBL" id="BMAC01000379">
    <property type="protein sequence ID" value="GFP95246.1"/>
    <property type="molecule type" value="Genomic_DNA"/>
</dbReference>
<keyword evidence="18" id="KW-0675">Receptor</keyword>
<dbReference type="GO" id="GO:0006952">
    <property type="term" value="P:defense response"/>
    <property type="evidence" value="ECO:0007669"/>
    <property type="project" value="UniProtKB-ARBA"/>
</dbReference>
<dbReference type="InterPro" id="IPR003591">
    <property type="entry name" value="Leu-rich_rpt_typical-subtyp"/>
</dbReference>
<dbReference type="Pfam" id="PF07714">
    <property type="entry name" value="PK_Tyr_Ser-Thr"/>
    <property type="match status" value="1"/>
</dbReference>
<dbReference type="PANTHER" id="PTHR48056">
    <property type="entry name" value="LRR RECEPTOR-LIKE SERINE/THREONINE-PROTEIN KINASE-RELATED"/>
    <property type="match status" value="1"/>
</dbReference>
<dbReference type="InterPro" id="IPR050647">
    <property type="entry name" value="Plant_LRR-RLKs"/>
</dbReference>
<evidence type="ECO:0000256" key="11">
    <source>
        <dbReference type="ARBA" id="ARBA00022782"/>
    </source>
</evidence>
<dbReference type="EC" id="2.7.11.1" evidence="2"/>
<evidence type="ECO:0000313" key="19">
    <source>
        <dbReference type="Proteomes" id="UP000653305"/>
    </source>
</evidence>
<dbReference type="InterPro" id="IPR001611">
    <property type="entry name" value="Leu-rich_rpt"/>
</dbReference>
<dbReference type="Pfam" id="PF00560">
    <property type="entry name" value="LRR_1"/>
    <property type="match status" value="6"/>
</dbReference>
<evidence type="ECO:0000256" key="2">
    <source>
        <dbReference type="ARBA" id="ARBA00012513"/>
    </source>
</evidence>
<dbReference type="InterPro" id="IPR000719">
    <property type="entry name" value="Prot_kinase_dom"/>
</dbReference>
<keyword evidence="12" id="KW-0067">ATP-binding</keyword>
<dbReference type="Gene3D" id="3.80.10.10">
    <property type="entry name" value="Ribonuclease Inhibitor"/>
    <property type="match status" value="3"/>
</dbReference>
<dbReference type="FunFam" id="3.80.10.10:FF:000041">
    <property type="entry name" value="LRR receptor-like serine/threonine-protein kinase ERECTA"/>
    <property type="match status" value="3"/>
</dbReference>
<dbReference type="PROSITE" id="PS00108">
    <property type="entry name" value="PROTEIN_KINASE_ST"/>
    <property type="match status" value="1"/>
</dbReference>
<dbReference type="GO" id="GO:0004674">
    <property type="term" value="F:protein serine/threonine kinase activity"/>
    <property type="evidence" value="ECO:0007669"/>
    <property type="project" value="UniProtKB-KW"/>
</dbReference>
<dbReference type="InterPro" id="IPR001245">
    <property type="entry name" value="Ser-Thr/Tyr_kinase_cat_dom"/>
</dbReference>
<evidence type="ECO:0000256" key="8">
    <source>
        <dbReference type="ARBA" id="ARBA00022737"/>
    </source>
</evidence>
<sequence length="735" mass="81327">MEVSNLTSLKYVNLSWNVFGGTISGEVVLKFTNLEVFDVYNNNFSGNLPAEFAQLKELKFLMLAGNYFSGEIPEIYSEFQSLTHLALHGNSLTGKIPAGLAKIPSLLELYLGINNLTGRLPPELSGLTSLMSFDVSINNIIGQIPETFSQLKNLTLLNLFKNKFQGPVPGFIGDLPNLEVLQIWNNNFTLTLPENLGWNGRLMQLDVTGNRLTGPVPKNLCKGQKLKTLILMDNYFYGPLPEEIGKCKSLTRIRINKNFFNGSIPIGLFGLPSLEMLELDHNYFTGELPDEINPISTTLGSLALSNNLITGRIPSSIGNLTNLEILSFDANRFTGKIPVEIFNLEKLSQLDFSGNCLTGEIPGFTVRSSHLTFIDLSRNNLSVSSRGTCKRHVPNIFVIIIILVSVLLLVLSIWVVYRRKQVEKSKTWKLTSFQKLDFGAEDVVECLKAENVIGKGGAGIVYRGSMRNGTDIAIKRLARRANGCNDHGFTAEIQTLGRIRHRNIVRLLGYLCNNDTNLLLYEYMSHGSLGEMLHGPKGARLQWESRFRIAVEAAKGLCYLHHDCSPSIIHRDVKSNNILLDSDNEAHVADFGLAKFLRDGGASECMSSIAGSYGYIAPEYAYTLKIDQKSDVYSFGVVLLELITGRKPVGEFGEGVDIVRWVDKMKSELSVSSDAALVLAVVDSRLVGYPLAAVVNLFEIAMMCVEDDSSDRPVMRQVVHMLDNPPMSTPSLVDL</sequence>
<dbReference type="PROSITE" id="PS50011">
    <property type="entry name" value="PROTEIN_KINASE_DOM"/>
    <property type="match status" value="1"/>
</dbReference>
<proteinExistence type="predicted"/>
<evidence type="ECO:0000259" key="17">
    <source>
        <dbReference type="PROSITE" id="PS50011"/>
    </source>
</evidence>